<dbReference type="Pfam" id="PF16826">
    <property type="entry name" value="DUF5076"/>
    <property type="match status" value="1"/>
</dbReference>
<organism evidence="2 3">
    <name type="scientific">Peiella sedimenti</name>
    <dbReference type="NCBI Taxonomy" id="3061083"/>
    <lineage>
        <taxon>Bacteria</taxon>
        <taxon>Pseudomonadati</taxon>
        <taxon>Pseudomonadota</taxon>
        <taxon>Alphaproteobacteria</taxon>
        <taxon>Caulobacterales</taxon>
        <taxon>Caulobacteraceae</taxon>
        <taxon>Peiella</taxon>
    </lineage>
</organism>
<protein>
    <submittedName>
        <fullName evidence="2">DUF5076 domain-containing protein</fullName>
    </submittedName>
</protein>
<feature type="region of interest" description="Disordered" evidence="1">
    <location>
        <begin position="1"/>
        <end position="24"/>
    </location>
</feature>
<dbReference type="Gene3D" id="3.30.2370.10">
    <property type="entry name" value="putative pyruvate dehydrogenase"/>
    <property type="match status" value="1"/>
</dbReference>
<reference evidence="2" key="1">
    <citation type="submission" date="2023-07" db="EMBL/GenBank/DDBJ databases">
        <title>Brevundimonas soil sp. nov., isolated from the soil of chemical plant.</title>
        <authorList>
            <person name="Wu N."/>
        </authorList>
    </citation>
    <scope>NUCLEOTIDE SEQUENCE</scope>
    <source>
        <strain evidence="2">XZ-24</strain>
    </source>
</reference>
<dbReference type="InterPro" id="IPR031796">
    <property type="entry name" value="DUF5076"/>
</dbReference>
<dbReference type="RefSeq" id="WP_302110345.1">
    <property type="nucleotide sequence ID" value="NZ_JAUKTR010000004.1"/>
</dbReference>
<sequence>MSKTEQENPAFDQEISPPPNYQDNPQAIEVMRAWWMGERAQMTFRPVFSDPRAFGFLLAEASRHLSNVYAETRGMTPEAAMEAILQGWEDGQKVEMKTAMEKPQRGN</sequence>
<gene>
    <name evidence="2" type="ORF">Q0812_10805</name>
</gene>
<keyword evidence="3" id="KW-1185">Reference proteome</keyword>
<evidence type="ECO:0000313" key="3">
    <source>
        <dbReference type="Proteomes" id="UP001169063"/>
    </source>
</evidence>
<comment type="caution">
    <text evidence="2">The sequence shown here is derived from an EMBL/GenBank/DDBJ whole genome shotgun (WGS) entry which is preliminary data.</text>
</comment>
<proteinExistence type="predicted"/>
<name>A0ABT8SQC5_9CAUL</name>
<accession>A0ABT8SQC5</accession>
<evidence type="ECO:0000256" key="1">
    <source>
        <dbReference type="SAM" id="MobiDB-lite"/>
    </source>
</evidence>
<evidence type="ECO:0000313" key="2">
    <source>
        <dbReference type="EMBL" id="MDO1559913.1"/>
    </source>
</evidence>
<dbReference type="EMBL" id="JAUKTR010000004">
    <property type="protein sequence ID" value="MDO1559913.1"/>
    <property type="molecule type" value="Genomic_DNA"/>
</dbReference>
<dbReference type="Proteomes" id="UP001169063">
    <property type="component" value="Unassembled WGS sequence"/>
</dbReference>